<evidence type="ECO:0000313" key="1">
    <source>
        <dbReference type="EMBL" id="AYB33138.1"/>
    </source>
</evidence>
<organism evidence="1 2">
    <name type="scientific">Chryseolinea soli</name>
    <dbReference type="NCBI Taxonomy" id="2321403"/>
    <lineage>
        <taxon>Bacteria</taxon>
        <taxon>Pseudomonadati</taxon>
        <taxon>Bacteroidota</taxon>
        <taxon>Cytophagia</taxon>
        <taxon>Cytophagales</taxon>
        <taxon>Fulvivirgaceae</taxon>
        <taxon>Chryseolinea</taxon>
    </lineage>
</organism>
<evidence type="ECO:0000313" key="2">
    <source>
        <dbReference type="Proteomes" id="UP000266183"/>
    </source>
</evidence>
<dbReference type="PROSITE" id="PS51257">
    <property type="entry name" value="PROKAR_LIPOPROTEIN"/>
    <property type="match status" value="1"/>
</dbReference>
<keyword evidence="2" id="KW-1185">Reference proteome</keyword>
<accession>A0A385SWF7</accession>
<proteinExistence type="predicted"/>
<name>A0A385SWF7_9BACT</name>
<sequence>MFPRKLILVATLCALVLACSKKDDPEPEQTPEVILSIEVGTQWANWYWVYATDDNGEVLDIKGCGRGLTELKASTELSKINVTLCRKGDPDSQSNNFTFTTYMGVPVKTTIELPDDPIPTRGNDLGAAIFSIANYVESGDPLLNLSFSTRQQNPSVDRPVEESFENNSLVLAYTLRESPAKVLVTGKRGETPVYFLKTGIKPQDQLDLDYNTDFKPADKILKIDYFGYNAATALGFMNGESNSYFLSSANTDSQNLGYVDGFDRYQTSIFNNNTVNRNNTQYFKEGTPASAITFPLHNLTVTNPGRATFDTLIPSYTYARAEWRYSVGSDVISMTTYGDASTKLKCFDFPAKLTEMYQFLDKLDRSKILFNTMKVYQHVDGFTYADFLDATLRGEKPATTEVFIFDNVY</sequence>
<dbReference type="AlphaFoldDB" id="A0A385SWF7"/>
<dbReference type="KEGG" id="chk:D4L85_22290"/>
<dbReference type="RefSeq" id="WP_119756380.1">
    <property type="nucleotide sequence ID" value="NZ_CP032382.1"/>
</dbReference>
<dbReference type="Proteomes" id="UP000266183">
    <property type="component" value="Chromosome"/>
</dbReference>
<dbReference type="EMBL" id="CP032382">
    <property type="protein sequence ID" value="AYB33138.1"/>
    <property type="molecule type" value="Genomic_DNA"/>
</dbReference>
<gene>
    <name evidence="1" type="ORF">D4L85_22290</name>
</gene>
<dbReference type="OrthoDB" id="975566at2"/>
<reference evidence="2" key="1">
    <citation type="submission" date="2018-09" db="EMBL/GenBank/DDBJ databases">
        <title>Chryseolinea sp. KIS68-18 isolated from soil.</title>
        <authorList>
            <person name="Weon H.-Y."/>
            <person name="Kwon S.-W."/>
            <person name="Lee S.A."/>
        </authorList>
    </citation>
    <scope>NUCLEOTIDE SEQUENCE [LARGE SCALE GENOMIC DNA]</scope>
    <source>
        <strain evidence="2">KIS68-18</strain>
    </source>
</reference>
<protein>
    <submittedName>
        <fullName evidence="1">Uncharacterized protein</fullName>
    </submittedName>
</protein>